<keyword evidence="5" id="KW-1185">Reference proteome</keyword>
<evidence type="ECO:0000259" key="3">
    <source>
        <dbReference type="Pfam" id="PF03537"/>
    </source>
</evidence>
<dbReference type="SUPFAM" id="SSF51445">
    <property type="entry name" value="(Trans)glycosidases"/>
    <property type="match status" value="1"/>
</dbReference>
<feature type="domain" description="Glycoside-hydrolase family GH114 TIM-barrel" evidence="3">
    <location>
        <begin position="38"/>
        <end position="241"/>
    </location>
</feature>
<dbReference type="Gene3D" id="3.20.20.70">
    <property type="entry name" value="Aldolase class I"/>
    <property type="match status" value="1"/>
</dbReference>
<comment type="caution">
    <text evidence="4">The sequence shown here is derived from an EMBL/GenBank/DDBJ whole genome shotgun (WGS) entry which is preliminary data.</text>
</comment>
<protein>
    <recommendedName>
        <fullName evidence="3">Glycoside-hydrolase family GH114 TIM-barrel domain-containing protein</fullName>
    </recommendedName>
</protein>
<proteinExistence type="predicted"/>
<dbReference type="VEuPathDB" id="FungiDB:AeMF1_019964"/>
<evidence type="ECO:0000313" key="4">
    <source>
        <dbReference type="EMBL" id="KAF0727247.1"/>
    </source>
</evidence>
<gene>
    <name evidence="4" type="ORF">Ae201684_014664</name>
</gene>
<evidence type="ECO:0000313" key="5">
    <source>
        <dbReference type="Proteomes" id="UP000481153"/>
    </source>
</evidence>
<feature type="chain" id="PRO_5026045126" description="Glycoside-hydrolase family GH114 TIM-barrel domain-containing protein" evidence="2">
    <location>
        <begin position="17"/>
        <end position="366"/>
    </location>
</feature>
<dbReference type="Pfam" id="PF03537">
    <property type="entry name" value="Glyco_hydro_114"/>
    <property type="match status" value="1"/>
</dbReference>
<dbReference type="Proteomes" id="UP000481153">
    <property type="component" value="Unassembled WGS sequence"/>
</dbReference>
<feature type="compositionally biased region" description="Low complexity" evidence="1">
    <location>
        <begin position="276"/>
        <end position="322"/>
    </location>
</feature>
<dbReference type="PANTHER" id="PTHR35273">
    <property type="entry name" value="ALPHA-1,4 POLYGALACTOSAMINIDASE, PUTATIVE (AFU_ORTHOLOGUE AFUA_3G07890)-RELATED"/>
    <property type="match status" value="1"/>
</dbReference>
<keyword evidence="2" id="KW-0732">Signal</keyword>
<evidence type="ECO:0000256" key="1">
    <source>
        <dbReference type="SAM" id="MobiDB-lite"/>
    </source>
</evidence>
<sequence length="366" mass="39259">MKSFFLSLVAIAHAQASVVSLPAGMSWANLAWGFENGGSDSTQNAAMVLLDPDNVSTSDIANYKAAGKTVLCYLSVGTIEKFRQDYKDNQAGWDAVLLGKMADWDETWIDIRKADAVLPLLGKRLDKLQAKGCQGVEPDNIDCYGNEDCWKNMNGITSGDQVQGVQVSFLRRVADAAHNRNMAIVIKNAVSIVPDLSDTFDGAVSENCLQFNECDVFQKYIVGKGKAHFAVEYGGNSASCNKAYPGMVMKYCASNSDRNLCSASVKQWKQCPSNYSAKPTTTSPTKFPTSAPTSKPTTKPMSVPTVSPTKKPTTKPTSAPSVQPTAAPVSECGDCTNCYYGPTNACFVGLTPEQCATAPVLTWCGN</sequence>
<evidence type="ECO:0000256" key="2">
    <source>
        <dbReference type="SAM" id="SignalP"/>
    </source>
</evidence>
<dbReference type="PANTHER" id="PTHR35273:SF2">
    <property type="entry name" value="ALPHA-GALACTOSIDASE"/>
    <property type="match status" value="1"/>
</dbReference>
<dbReference type="AlphaFoldDB" id="A0A6G0WJ34"/>
<accession>A0A6G0WJ34</accession>
<organism evidence="4 5">
    <name type="scientific">Aphanomyces euteiches</name>
    <dbReference type="NCBI Taxonomy" id="100861"/>
    <lineage>
        <taxon>Eukaryota</taxon>
        <taxon>Sar</taxon>
        <taxon>Stramenopiles</taxon>
        <taxon>Oomycota</taxon>
        <taxon>Saprolegniomycetes</taxon>
        <taxon>Saprolegniales</taxon>
        <taxon>Verrucalvaceae</taxon>
        <taxon>Aphanomyces</taxon>
    </lineage>
</organism>
<name>A0A6G0WJ34_9STRA</name>
<reference evidence="4 5" key="1">
    <citation type="submission" date="2019-07" db="EMBL/GenBank/DDBJ databases">
        <title>Genomics analysis of Aphanomyces spp. identifies a new class of oomycete effector associated with host adaptation.</title>
        <authorList>
            <person name="Gaulin E."/>
        </authorList>
    </citation>
    <scope>NUCLEOTIDE SEQUENCE [LARGE SCALE GENOMIC DNA]</scope>
    <source>
        <strain evidence="4 5">ATCC 201684</strain>
    </source>
</reference>
<feature type="region of interest" description="Disordered" evidence="1">
    <location>
        <begin position="275"/>
        <end position="324"/>
    </location>
</feature>
<feature type="signal peptide" evidence="2">
    <location>
        <begin position="1"/>
        <end position="16"/>
    </location>
</feature>
<dbReference type="EMBL" id="VJMJ01000199">
    <property type="protein sequence ID" value="KAF0727247.1"/>
    <property type="molecule type" value="Genomic_DNA"/>
</dbReference>
<dbReference type="InterPro" id="IPR017853">
    <property type="entry name" value="GH"/>
</dbReference>
<dbReference type="InterPro" id="IPR013785">
    <property type="entry name" value="Aldolase_TIM"/>
</dbReference>
<dbReference type="InterPro" id="IPR004352">
    <property type="entry name" value="GH114_TIM-barrel"/>
</dbReference>